<name>A0ABQ9WBZ1_SAGOE</name>
<feature type="region of interest" description="Disordered" evidence="1">
    <location>
        <begin position="150"/>
        <end position="188"/>
    </location>
</feature>
<accession>A0ABQ9WBZ1</accession>
<evidence type="ECO:0000313" key="2">
    <source>
        <dbReference type="EMBL" id="KAK2117877.1"/>
    </source>
</evidence>
<dbReference type="EMBL" id="JASSZA010000002">
    <property type="protein sequence ID" value="KAK2117877.1"/>
    <property type="molecule type" value="Genomic_DNA"/>
</dbReference>
<comment type="caution">
    <text evidence="2">The sequence shown here is derived from an EMBL/GenBank/DDBJ whole genome shotgun (WGS) entry which is preliminary data.</text>
</comment>
<feature type="compositionally biased region" description="Gly residues" evidence="1">
    <location>
        <begin position="21"/>
        <end position="44"/>
    </location>
</feature>
<feature type="compositionally biased region" description="Low complexity" evidence="1">
    <location>
        <begin position="96"/>
        <end position="124"/>
    </location>
</feature>
<evidence type="ECO:0000256" key="1">
    <source>
        <dbReference type="SAM" id="MobiDB-lite"/>
    </source>
</evidence>
<gene>
    <name evidence="2" type="ORF">P7K49_004764</name>
</gene>
<feature type="compositionally biased region" description="Basic and acidic residues" evidence="1">
    <location>
        <begin position="168"/>
        <end position="181"/>
    </location>
</feature>
<protein>
    <submittedName>
        <fullName evidence="2">Uncharacterized protein</fullName>
    </submittedName>
</protein>
<feature type="region of interest" description="Disordered" evidence="1">
    <location>
        <begin position="1"/>
        <end position="134"/>
    </location>
</feature>
<organism evidence="2 3">
    <name type="scientific">Saguinus oedipus</name>
    <name type="common">Cotton-top tamarin</name>
    <name type="synonym">Oedipomidas oedipus</name>
    <dbReference type="NCBI Taxonomy" id="9490"/>
    <lineage>
        <taxon>Eukaryota</taxon>
        <taxon>Metazoa</taxon>
        <taxon>Chordata</taxon>
        <taxon>Craniata</taxon>
        <taxon>Vertebrata</taxon>
        <taxon>Euteleostomi</taxon>
        <taxon>Mammalia</taxon>
        <taxon>Eutheria</taxon>
        <taxon>Euarchontoglires</taxon>
        <taxon>Primates</taxon>
        <taxon>Haplorrhini</taxon>
        <taxon>Platyrrhini</taxon>
        <taxon>Cebidae</taxon>
        <taxon>Callitrichinae</taxon>
        <taxon>Saguinus</taxon>
    </lineage>
</organism>
<reference evidence="2 3" key="1">
    <citation type="submission" date="2023-05" db="EMBL/GenBank/DDBJ databases">
        <title>B98-5 Cell Line De Novo Hybrid Assembly: An Optical Mapping Approach.</title>
        <authorList>
            <person name="Kananen K."/>
            <person name="Auerbach J.A."/>
            <person name="Kautto E."/>
            <person name="Blachly J.S."/>
        </authorList>
    </citation>
    <scope>NUCLEOTIDE SEQUENCE [LARGE SCALE GENOMIC DNA]</scope>
    <source>
        <strain evidence="2">B95-8</strain>
        <tissue evidence="2">Cell line</tissue>
    </source>
</reference>
<evidence type="ECO:0000313" key="3">
    <source>
        <dbReference type="Proteomes" id="UP001266305"/>
    </source>
</evidence>
<proteinExistence type="predicted"/>
<keyword evidence="3" id="KW-1185">Reference proteome</keyword>
<dbReference type="Proteomes" id="UP001266305">
    <property type="component" value="Unassembled WGS sequence"/>
</dbReference>
<sequence>MRAGVATRGSRGGDGPRRGRPGGGSGRGSGLPPGLGRGSFGSGRAGRRSLTEVAAGGSEPYPRDGAMPCPRPLTPAAGASAPPPGARVGGNRSSPPSAAGSQRGARAAPLPCGSRALRPRPTGPRLRREGAARFTLLGARRRAGCAATGLRRRAGLPAPPPGRCGSHWGERADRDPRRPLHESGSIAPVFSGLEEEGWASKAAPAISLGTGELGGRGRCGSSPWAGAR</sequence>
<feature type="region of interest" description="Disordered" evidence="1">
    <location>
        <begin position="206"/>
        <end position="228"/>
    </location>
</feature>